<reference evidence="2" key="1">
    <citation type="submission" date="2022-04" db="EMBL/GenBank/DDBJ databases">
        <authorList>
            <person name="Xu L."/>
            <person name="Lv Z."/>
        </authorList>
    </citation>
    <scope>NUCLEOTIDE SEQUENCE</scope>
    <source>
        <strain evidence="2">LV_2022a</strain>
    </source>
</reference>
<keyword evidence="3" id="KW-1185">Reference proteome</keyword>
<dbReference type="Proteomes" id="UP001292079">
    <property type="component" value="Unassembled WGS sequence"/>
</dbReference>
<comment type="caution">
    <text evidence="2">The sequence shown here is derived from an EMBL/GenBank/DDBJ whole genome shotgun (WGS) entry which is preliminary data.</text>
</comment>
<sequence length="703" mass="79301">MTHMPLFENIRKCVSRRHGLSRRVTRVLFNVKINESFKSQNVPSQIRDLLVYIAREGVAVTDLFRRPGNPQDMKKIISDLQAGRPIKWTDYNFYTLANIAKRYLLHIEGGILGPESEEKLLSTLDIPDDQARIEAMHSIIVSQPKPVQQLLALLFGIWFRMIYHTEVNAMSVEAVAKSVAGSVFPSCTTTPRKVERASKVMEYLITGFASADLFSRELIEYFTLETKTSISRVEKFKYEFRFPKDVPREKSVRLFVRMLLEEGRKHGFHLINDAVSKEVFEKAACNKSATNGSENSGFDQASSRQDDNLLVQNISPNVSHIQNICSTQSERYISGDGTILYTEASSTLTPTLPRRENQPYEIDTGGFDLMNAPIQQTSEKRTCVTTAPIDKTVVNLDPLKTHDFPNPISTRNNSDHLSTNFKLPSSQPDGNRGHDAKIKSAAYRTPSSQSVCFNSVKRRQLERLQKRSDWFLSPPAGLRSSTGLMHLNPNAIGTVHGFTSQVQNKLNAAQNNDSNLRNYPVIVSTEPNSSSDLDSTSLMDIELSDDMTAISDYNQHVNRINVHGDDVDVSDIGQLIFTAPERIWNCHGDVYKSSTLTTGCKRHSQALVLPERISTTIPPTASSSPNWPQLPPPTTTDYFKNYSIKGSSIQPVLEEKENYPEVETRYYVVERYYGPEPRPPSKTTNQHLLNHDQQQELHDASCR</sequence>
<dbReference type="Gene3D" id="1.10.555.10">
    <property type="entry name" value="Rho GTPase activation protein"/>
    <property type="match status" value="1"/>
</dbReference>
<protein>
    <recommendedName>
        <fullName evidence="1">Rho-GAP domain-containing protein</fullName>
    </recommendedName>
</protein>
<proteinExistence type="predicted"/>
<organism evidence="2 3">
    <name type="scientific">Schistosoma mekongi</name>
    <name type="common">Parasitic worm</name>
    <dbReference type="NCBI Taxonomy" id="38744"/>
    <lineage>
        <taxon>Eukaryota</taxon>
        <taxon>Metazoa</taxon>
        <taxon>Spiralia</taxon>
        <taxon>Lophotrochozoa</taxon>
        <taxon>Platyhelminthes</taxon>
        <taxon>Trematoda</taxon>
        <taxon>Digenea</taxon>
        <taxon>Strigeidida</taxon>
        <taxon>Schistosomatoidea</taxon>
        <taxon>Schistosomatidae</taxon>
        <taxon>Schistosoma</taxon>
    </lineage>
</organism>
<dbReference type="PROSITE" id="PS50238">
    <property type="entry name" value="RHOGAP"/>
    <property type="match status" value="1"/>
</dbReference>
<dbReference type="PANTHER" id="PTHR23179">
    <property type="entry name" value="T-CELL ACTIVATION RHO GTPASE ACTIVATING PROTEIN-RELATED"/>
    <property type="match status" value="1"/>
</dbReference>
<evidence type="ECO:0000313" key="3">
    <source>
        <dbReference type="Proteomes" id="UP001292079"/>
    </source>
</evidence>
<dbReference type="CDD" id="cd00159">
    <property type="entry name" value="RhoGAP"/>
    <property type="match status" value="1"/>
</dbReference>
<dbReference type="SMART" id="SM00324">
    <property type="entry name" value="RhoGAP"/>
    <property type="match status" value="1"/>
</dbReference>
<dbReference type="PANTHER" id="PTHR23179:SF27">
    <property type="entry name" value="RHO GTPASE ACTIVATING PROTEIN AT 71E, ISOFORM D"/>
    <property type="match status" value="1"/>
</dbReference>
<evidence type="ECO:0000259" key="1">
    <source>
        <dbReference type="PROSITE" id="PS50238"/>
    </source>
</evidence>
<gene>
    <name evidence="2" type="ORF">MN116_000869</name>
</gene>
<evidence type="ECO:0000313" key="2">
    <source>
        <dbReference type="EMBL" id="KAK4475593.1"/>
    </source>
</evidence>
<dbReference type="Pfam" id="PF00620">
    <property type="entry name" value="RhoGAP"/>
    <property type="match status" value="1"/>
</dbReference>
<accession>A0AAE1ZKJ6</accession>
<dbReference type="GO" id="GO:0005096">
    <property type="term" value="F:GTPase activator activity"/>
    <property type="evidence" value="ECO:0007669"/>
    <property type="project" value="TreeGrafter"/>
</dbReference>
<reference evidence="2" key="2">
    <citation type="journal article" date="2023" name="Infect Dis Poverty">
        <title>Chromosome-scale genome of the human blood fluke Schistosoma mekongi and its implications for public health.</title>
        <authorList>
            <person name="Zhou M."/>
            <person name="Xu L."/>
            <person name="Xu D."/>
            <person name="Chen W."/>
            <person name="Khan J."/>
            <person name="Hu Y."/>
            <person name="Huang H."/>
            <person name="Wei H."/>
            <person name="Zhang Y."/>
            <person name="Chusongsang P."/>
            <person name="Tanasarnprasert K."/>
            <person name="Hu X."/>
            <person name="Limpanont Y."/>
            <person name="Lv Z."/>
        </authorList>
    </citation>
    <scope>NUCLEOTIDE SEQUENCE</scope>
    <source>
        <strain evidence="2">LV_2022a</strain>
    </source>
</reference>
<dbReference type="SUPFAM" id="SSF48350">
    <property type="entry name" value="GTPase activation domain, GAP"/>
    <property type="match status" value="1"/>
</dbReference>
<name>A0AAE1ZKJ6_SCHME</name>
<dbReference type="AlphaFoldDB" id="A0AAE1ZKJ6"/>
<feature type="domain" description="Rho-GAP" evidence="1">
    <location>
        <begin position="31"/>
        <end position="212"/>
    </location>
</feature>
<dbReference type="EMBL" id="JALJAT010000001">
    <property type="protein sequence ID" value="KAK4475593.1"/>
    <property type="molecule type" value="Genomic_DNA"/>
</dbReference>
<dbReference type="InterPro" id="IPR008936">
    <property type="entry name" value="Rho_GTPase_activation_prot"/>
</dbReference>
<dbReference type="InterPro" id="IPR000198">
    <property type="entry name" value="RhoGAP_dom"/>
</dbReference>
<dbReference type="GO" id="GO:0007165">
    <property type="term" value="P:signal transduction"/>
    <property type="evidence" value="ECO:0007669"/>
    <property type="project" value="InterPro"/>
</dbReference>